<dbReference type="RefSeq" id="WP_083965263.1">
    <property type="nucleotide sequence ID" value="NZ_CP015249.1"/>
</dbReference>
<proteinExistence type="predicted"/>
<dbReference type="SUPFAM" id="SSF52266">
    <property type="entry name" value="SGNH hydrolase"/>
    <property type="match status" value="1"/>
</dbReference>
<dbReference type="STRING" id="1300342.I596_191"/>
<keyword evidence="2" id="KW-1185">Reference proteome</keyword>
<dbReference type="InterPro" id="IPR036514">
    <property type="entry name" value="SGNH_hydro_sf"/>
</dbReference>
<name>A0A161HIL3_9GAMM</name>
<dbReference type="OrthoDB" id="6194308at2"/>
<evidence type="ECO:0000313" key="1">
    <source>
        <dbReference type="EMBL" id="ANB16230.1"/>
    </source>
</evidence>
<dbReference type="AlphaFoldDB" id="A0A161HIL3"/>
<evidence type="ECO:0000313" key="2">
    <source>
        <dbReference type="Proteomes" id="UP000076830"/>
    </source>
</evidence>
<protein>
    <submittedName>
        <fullName evidence="1">Uncharacterized protein</fullName>
    </submittedName>
</protein>
<sequence>MRLNAAAKQALATGTQQADDLLKARRKARQTRNLALAAATPAGTRRGARGAAAARQSAGWLLAEGDSWFDYPFNDVLKVLEDAYGYEVESVAHKGDTIESMAYDGGQLDALVRRLERMLRYGQTPKAVLLSGGGNDIAGEEFSLLINHARSPVAGFNARIVDGLIDERLRTAYLTIIAAVTRVCEGTLGHALPILLHGYDYPVPDGRGFAGGWGPLPGPWLEPGFRRKGFLGETAQAWQARITMLGAVMDAFNGMLGEIASLNRLPHVHFVELRRTLSSGADYKEWWANELHPTRQGFEQVAARYQDVLVTL</sequence>
<accession>A0A161HIL3</accession>
<reference evidence="1 2" key="1">
    <citation type="submission" date="2016-04" db="EMBL/GenBank/DDBJ databases">
        <title>Complete genome sequence of Dokdonella koreensis DS-123T.</title>
        <authorList>
            <person name="Kim J.F."/>
            <person name="Lee H."/>
            <person name="Kwak M.-J."/>
        </authorList>
    </citation>
    <scope>NUCLEOTIDE SEQUENCE [LARGE SCALE GENOMIC DNA]</scope>
    <source>
        <strain evidence="1 2">DS-123</strain>
    </source>
</reference>
<dbReference type="EMBL" id="CP015249">
    <property type="protein sequence ID" value="ANB16230.1"/>
    <property type="molecule type" value="Genomic_DNA"/>
</dbReference>
<dbReference type="Proteomes" id="UP000076830">
    <property type="component" value="Chromosome"/>
</dbReference>
<dbReference type="GO" id="GO:0016788">
    <property type="term" value="F:hydrolase activity, acting on ester bonds"/>
    <property type="evidence" value="ECO:0007669"/>
    <property type="project" value="UniProtKB-ARBA"/>
</dbReference>
<organism evidence="1 2">
    <name type="scientific">Dokdonella koreensis DS-123</name>
    <dbReference type="NCBI Taxonomy" id="1300342"/>
    <lineage>
        <taxon>Bacteria</taxon>
        <taxon>Pseudomonadati</taxon>
        <taxon>Pseudomonadota</taxon>
        <taxon>Gammaproteobacteria</taxon>
        <taxon>Lysobacterales</taxon>
        <taxon>Rhodanobacteraceae</taxon>
        <taxon>Dokdonella</taxon>
    </lineage>
</organism>
<gene>
    <name evidence="1" type="ORF">I596_191</name>
</gene>
<dbReference type="Gene3D" id="3.40.50.1110">
    <property type="entry name" value="SGNH hydrolase"/>
    <property type="match status" value="1"/>
</dbReference>
<dbReference type="KEGG" id="dko:I596_191"/>